<dbReference type="OrthoDB" id="9772295at2"/>
<protein>
    <recommendedName>
        <fullName evidence="3">DUF1800 domain-containing protein</fullName>
    </recommendedName>
</protein>
<dbReference type="Proteomes" id="UP000187941">
    <property type="component" value="Chromosome"/>
</dbReference>
<evidence type="ECO:0000313" key="2">
    <source>
        <dbReference type="Proteomes" id="UP000187941"/>
    </source>
</evidence>
<keyword evidence="2" id="KW-1185">Reference proteome</keyword>
<reference evidence="1 2" key="1">
    <citation type="submission" date="2016-01" db="EMBL/GenBank/DDBJ databases">
        <authorList>
            <person name="Oliw E.H."/>
        </authorList>
    </citation>
    <scope>NUCLEOTIDE SEQUENCE [LARGE SCALE GENOMIC DNA]</scope>
    <source>
        <strain evidence="1 2">DY10</strain>
    </source>
</reference>
<dbReference type="RefSeq" id="WP_077130340.1">
    <property type="nucleotide sequence ID" value="NZ_CP014263.1"/>
</dbReference>
<sequence length="547" mass="62064">MPALDNYTVPLTAKTAAHLLRRATFGPTQAEITAFTGLTATQAVQQLIANARYTVLPPIDLDSTKPTAGQTYIDKPFDHSRNFYLGHYLRHWWLGLMTTQAAPPSLLDKLALFWQNHFVTTRNTVEDYRFVYQYLVLLRNNALGNFRTFVTKMTKEPAMLRYLNGNENEVGKPNENYARELQELFTVGAVDFAGNKNYTEDDVKAAAKVLTGWQYTNHNVTGSVSFKTTFTDSRHDASNKTFSAHYANTVITGRAVSEPGTTSAGDAELNDLVDMLLRHPQTPRYICRKLYRWYVNPTVTQAIEDTVIGPLAEFFASPANNYAIQPVVSKLLTSQVFFDPVNIGSMIKSPLELTVGALRFFNQPVPELPADYAAFGTYFDFVTWRVGQMQMDLIDQATVFGYDAYYQTGFSKLWINTSTVGLRGDLTDTFIWRWLQIKPGYMMGIDLLAWVTSMQPNFSDVAGTPAISCSEVLTGLTKNLFVVDLFPAQQDFLIDTIMMQGIPRTSWQFEWNRYRRNPTNSGDGFAVLWRLQNLMKYMLRMAEYQVF</sequence>
<accession>A0A1P9WU42</accession>
<name>A0A1P9WU42_9BACT</name>
<organism evidence="1 2">
    <name type="scientific">Spirosoma montaniterrae</name>
    <dbReference type="NCBI Taxonomy" id="1178516"/>
    <lineage>
        <taxon>Bacteria</taxon>
        <taxon>Pseudomonadati</taxon>
        <taxon>Bacteroidota</taxon>
        <taxon>Cytophagia</taxon>
        <taxon>Cytophagales</taxon>
        <taxon>Cytophagaceae</taxon>
        <taxon>Spirosoma</taxon>
    </lineage>
</organism>
<dbReference type="InterPro" id="IPR014917">
    <property type="entry name" value="DUF1800"/>
</dbReference>
<dbReference type="KEGG" id="smon:AWR27_05885"/>
<proteinExistence type="predicted"/>
<dbReference type="EMBL" id="CP014263">
    <property type="protein sequence ID" value="AQG78897.1"/>
    <property type="molecule type" value="Genomic_DNA"/>
</dbReference>
<evidence type="ECO:0008006" key="3">
    <source>
        <dbReference type="Google" id="ProtNLM"/>
    </source>
</evidence>
<dbReference type="AlphaFoldDB" id="A0A1P9WU42"/>
<dbReference type="Pfam" id="PF08811">
    <property type="entry name" value="DUF1800"/>
    <property type="match status" value="1"/>
</dbReference>
<evidence type="ECO:0000313" key="1">
    <source>
        <dbReference type="EMBL" id="AQG78897.1"/>
    </source>
</evidence>
<dbReference type="STRING" id="1178516.AWR27_05885"/>
<gene>
    <name evidence="1" type="ORF">AWR27_05885</name>
</gene>